<dbReference type="GO" id="GO:0047631">
    <property type="term" value="F:ADP-ribose diphosphatase activity"/>
    <property type="evidence" value="ECO:0007669"/>
    <property type="project" value="InterPro"/>
</dbReference>
<sequence length="268" mass="30934">MKKNESQSSTWSETSSEDTTMKRLRCYVSGIGKIEDESQLFYPGTNIRRECARYSKLKRNKYYAPPEYSSSNLKSADPDDLNGTNIPFNRLENGIDRRSVKGGYKVVGGRPMNPAGRTGITGRGDLLRWGPNHISCIDLRREIGNETAVYLLQLRVVRTLSNGMTVLTIPCSYVDNPYSDMPEKALKSILEELALQNGRQRAKEILKYIFDRKKLTRKYYHPSRLNTDNAWVEKTIWKLLEYWNYDLSSLNMEHIPNVVWKIIKITPL</sequence>
<dbReference type="Proteomes" id="UP000030665">
    <property type="component" value="Unassembled WGS sequence"/>
</dbReference>
<dbReference type="InterPro" id="IPR039989">
    <property type="entry name" value="NUDT9"/>
</dbReference>
<dbReference type="PANTHER" id="PTHR13030:SF8">
    <property type="entry name" value="ADP-RIBOSE PYROPHOSPHATASE, MITOCHONDRIAL"/>
    <property type="match status" value="1"/>
</dbReference>
<proteinExistence type="predicted"/>
<dbReference type="AlphaFoldDB" id="A0A077ZE31"/>
<evidence type="ECO:0008006" key="3">
    <source>
        <dbReference type="Google" id="ProtNLM"/>
    </source>
</evidence>
<accession>A0A077ZE31</accession>
<organism evidence="1 2">
    <name type="scientific">Trichuris trichiura</name>
    <name type="common">Whipworm</name>
    <name type="synonym">Trichocephalus trichiurus</name>
    <dbReference type="NCBI Taxonomy" id="36087"/>
    <lineage>
        <taxon>Eukaryota</taxon>
        <taxon>Metazoa</taxon>
        <taxon>Ecdysozoa</taxon>
        <taxon>Nematoda</taxon>
        <taxon>Enoplea</taxon>
        <taxon>Dorylaimia</taxon>
        <taxon>Trichinellida</taxon>
        <taxon>Trichuridae</taxon>
        <taxon>Trichuris</taxon>
    </lineage>
</organism>
<reference evidence="1" key="2">
    <citation type="submission" date="2014-03" db="EMBL/GenBank/DDBJ databases">
        <title>The whipworm genome and dual-species transcriptomics of an intimate host-pathogen interaction.</title>
        <authorList>
            <person name="Foth B.J."/>
            <person name="Tsai I.J."/>
            <person name="Reid A.J."/>
            <person name="Bancroft A.J."/>
            <person name="Nichol S."/>
            <person name="Tracey A."/>
            <person name="Holroyd N."/>
            <person name="Cotton J.A."/>
            <person name="Stanley E.J."/>
            <person name="Zarowiecki M."/>
            <person name="Liu J.Z."/>
            <person name="Huckvale T."/>
            <person name="Cooper P.J."/>
            <person name="Grencis R.K."/>
            <person name="Berriman M."/>
        </authorList>
    </citation>
    <scope>NUCLEOTIDE SEQUENCE [LARGE SCALE GENOMIC DNA]</scope>
</reference>
<dbReference type="PANTHER" id="PTHR13030">
    <property type="entry name" value="NUDIX HYDROLASE"/>
    <property type="match status" value="1"/>
</dbReference>
<dbReference type="Pfam" id="PF25969">
    <property type="entry name" value="NUDT9_N"/>
    <property type="match status" value="1"/>
</dbReference>
<gene>
    <name evidence="1" type="ORF">TTRE_0000520801</name>
</gene>
<dbReference type="EMBL" id="HG806096">
    <property type="protein sequence ID" value="CDW56925.1"/>
    <property type="molecule type" value="Genomic_DNA"/>
</dbReference>
<dbReference type="OrthoDB" id="301415at2759"/>
<keyword evidence="2" id="KW-1185">Reference proteome</keyword>
<reference evidence="1" key="1">
    <citation type="submission" date="2014-01" db="EMBL/GenBank/DDBJ databases">
        <authorList>
            <person name="Aslett M."/>
        </authorList>
    </citation>
    <scope>NUCLEOTIDE SEQUENCE</scope>
</reference>
<name>A0A077ZE31_TRITR</name>
<evidence type="ECO:0000313" key="1">
    <source>
        <dbReference type="EMBL" id="CDW56925.1"/>
    </source>
</evidence>
<dbReference type="Gene3D" id="3.90.79.10">
    <property type="entry name" value="Nucleoside Triphosphate Pyrophosphohydrolase"/>
    <property type="match status" value="1"/>
</dbReference>
<protein>
    <recommendedName>
        <fullName evidence="3">ADP-ribose pyrophosphatase, mitochondrial</fullName>
    </recommendedName>
</protein>
<evidence type="ECO:0000313" key="2">
    <source>
        <dbReference type="Proteomes" id="UP000030665"/>
    </source>
</evidence>